<sequence length="643" mass="72949">MAPKKRKCFDPYEFHSRDLARFSEKDLRLVSPALGFPADSAWCSKCRKHADKLRRAVEDAAGEPAPKQVCRIPPCSPPRPPSPAPPDDNNNNAPPKLVQKYTAEDAEYVFTQLKRKYSSAITMQEKVSVLSLAPPSWSEYRVCNEFGATRYAVRRARELVAANGVVFPDVPSNSKRGKLLSADTRDAVTAFYEDETVSYCTPGMNTKVTVRVNGAKVRKQKKILMSNLDVLFQLFKDRHPDVSIGRSRFAQLRPRHCVYVGTAGTENVCVCEQHQNVTLMCHALRPRLVDNVSWDDMTVFKSYDTLLPAVMCNPAGEECFARKCVVCKNYSDNLRSVLDEVLGDTVTFSRWEKVSKKSQLISRQDSKENFCDLFLQSVCDLAWHDFLARMQQSALWHLKCDMPPGHVLVCADFAENYSFTIQNSVQGFHWNNSQATVHPFVCYFGSEGKTQHLSFVVISNCKDHNSLTVYVFQKQLIAFLKEKFPELHKLIYFTDGCAAQYKNFKSLKNLCEHKSDFGLDAEWHFYATSHGKSACDGVGGTVKREARHACLQSPFQNLIGTPRELFQWCVTKMTGTHFCYVDQEDIEKERLFFETRTGKCSTLTGTMNYHFFRPTGTPNQLECKLYSASARPDLRTVPTKASK</sequence>
<evidence type="ECO:0000313" key="3">
    <source>
        <dbReference type="Proteomes" id="UP001219518"/>
    </source>
</evidence>
<comment type="caution">
    <text evidence="2">The sequence shown here is derived from an EMBL/GenBank/DDBJ whole genome shotgun (WGS) entry which is preliminary data.</text>
</comment>
<feature type="region of interest" description="Disordered" evidence="1">
    <location>
        <begin position="58"/>
        <end position="96"/>
    </location>
</feature>
<dbReference type="PANTHER" id="PTHR46601">
    <property type="entry name" value="ULP_PROTEASE DOMAIN-CONTAINING PROTEIN"/>
    <property type="match status" value="1"/>
</dbReference>
<keyword evidence="3" id="KW-1185">Reference proteome</keyword>
<dbReference type="Proteomes" id="UP001219518">
    <property type="component" value="Unassembled WGS sequence"/>
</dbReference>
<name>A0AAE1I2D1_9NEOP</name>
<proteinExistence type="predicted"/>
<organism evidence="2 3">
    <name type="scientific">Frankliniella fusca</name>
    <dbReference type="NCBI Taxonomy" id="407009"/>
    <lineage>
        <taxon>Eukaryota</taxon>
        <taxon>Metazoa</taxon>
        <taxon>Ecdysozoa</taxon>
        <taxon>Arthropoda</taxon>
        <taxon>Hexapoda</taxon>
        <taxon>Insecta</taxon>
        <taxon>Pterygota</taxon>
        <taxon>Neoptera</taxon>
        <taxon>Paraneoptera</taxon>
        <taxon>Thysanoptera</taxon>
        <taxon>Terebrantia</taxon>
        <taxon>Thripoidea</taxon>
        <taxon>Thripidae</taxon>
        <taxon>Frankliniella</taxon>
    </lineage>
</organism>
<feature type="compositionally biased region" description="Pro residues" evidence="1">
    <location>
        <begin position="74"/>
        <end position="86"/>
    </location>
</feature>
<dbReference type="EMBL" id="JAHWGI010001430">
    <property type="protein sequence ID" value="KAK3931753.1"/>
    <property type="molecule type" value="Genomic_DNA"/>
</dbReference>
<gene>
    <name evidence="2" type="ORF">KUF71_008972</name>
</gene>
<evidence type="ECO:0000256" key="1">
    <source>
        <dbReference type="SAM" id="MobiDB-lite"/>
    </source>
</evidence>
<protein>
    <submittedName>
        <fullName evidence="2">Protein CapI</fullName>
    </submittedName>
</protein>
<reference evidence="2" key="2">
    <citation type="journal article" date="2023" name="BMC Genomics">
        <title>Pest status, molecular evolution, and epigenetic factors derived from the genome assembly of Frankliniella fusca, a thysanopteran phytovirus vector.</title>
        <authorList>
            <person name="Catto M.A."/>
            <person name="Labadie P.E."/>
            <person name="Jacobson A.L."/>
            <person name="Kennedy G.G."/>
            <person name="Srinivasan R."/>
            <person name="Hunt B.G."/>
        </authorList>
    </citation>
    <scope>NUCLEOTIDE SEQUENCE</scope>
    <source>
        <strain evidence="2">PL_HMW_Pooled</strain>
    </source>
</reference>
<reference evidence="2" key="1">
    <citation type="submission" date="2021-07" db="EMBL/GenBank/DDBJ databases">
        <authorList>
            <person name="Catto M.A."/>
            <person name="Jacobson A."/>
            <person name="Kennedy G."/>
            <person name="Labadie P."/>
            <person name="Hunt B.G."/>
            <person name="Srinivasan R."/>
        </authorList>
    </citation>
    <scope>NUCLEOTIDE SEQUENCE</scope>
    <source>
        <strain evidence="2">PL_HMW_Pooled</strain>
        <tissue evidence="2">Head</tissue>
    </source>
</reference>
<dbReference type="AlphaFoldDB" id="A0AAE1I2D1"/>
<evidence type="ECO:0000313" key="2">
    <source>
        <dbReference type="EMBL" id="KAK3931753.1"/>
    </source>
</evidence>
<dbReference type="PANTHER" id="PTHR46601:SF1">
    <property type="entry name" value="ADF-H DOMAIN-CONTAINING PROTEIN"/>
    <property type="match status" value="1"/>
</dbReference>
<accession>A0AAE1I2D1</accession>